<proteinExistence type="predicted"/>
<evidence type="ECO:0000313" key="1">
    <source>
        <dbReference type="EMBL" id="EAZ89911.1"/>
    </source>
</evidence>
<dbReference type="OrthoDB" id="494877at2"/>
<gene>
    <name evidence="1" type="ORF">CY0110_13983</name>
</gene>
<sequence length="668" mass="77814">MQLASIDIQSRPLRLVYLVKNQADILDAVKLYTHVWGGFANAIFPIPSNDEELEKLKFALSSINPDFIYSSTQLNENLIEEIKPFSRVFGYLTNDRISEFAQGLNYGLLINNFPNIINLLLDKYSAPLPESNIIFGELDGKYSFNIALQGGILNENYNRFLKEHFNSKVLTHPNNIEQLIKISFLLANTNQPLNLTRFGISNSEGTGYWYTYYRWIKNRFALYIFCEDDTNIKVACDYWNSSIIGQSNKLFLPKQDFLDHLNDVIDTSFEVMPFLDTIFVTISLEKQEAINLAHNLQDILEKKCLCKAFYIRINYYDKIKKFLQKKYNWQLNTETKNKELSNILSNFAKALSDLTDKYQEVVTYDTIKKFLQKECNWQLNTKKRNKELSNILSNFVEKGLINRGYSANCPTCNLINFYSLEKVKEFNECQGCGESFLLPFDTHETITYQLNELALKLFETGGLPILMSINILSQIEWSNYFQLGGELTNEGEKHNFAEVDLFWLTEHCLTIVECKSIYENGDPENISDKTRQRINEACNQFEKLIKEVAPLVDAKVVVLSIVTNLSYSRIIEIIKINDLVNLGQENNIKVHLIVNWELYINGQNKVDLRTQRPHIIDQFFPDYYTMGELDTVKLEKHSKENYKSPIVKRNRIIDEEVLRKWREEIIKK</sequence>
<dbReference type="AlphaFoldDB" id="A3IUD0"/>
<dbReference type="EMBL" id="AAXW01000034">
    <property type="protein sequence ID" value="EAZ89911.1"/>
    <property type="molecule type" value="Genomic_DNA"/>
</dbReference>
<name>A3IUD0_9CHRO</name>
<evidence type="ECO:0000313" key="2">
    <source>
        <dbReference type="Proteomes" id="UP000003781"/>
    </source>
</evidence>
<organism evidence="1 2">
    <name type="scientific">Crocosphaera chwakensis CCY0110</name>
    <dbReference type="NCBI Taxonomy" id="391612"/>
    <lineage>
        <taxon>Bacteria</taxon>
        <taxon>Bacillati</taxon>
        <taxon>Cyanobacteriota</taxon>
        <taxon>Cyanophyceae</taxon>
        <taxon>Oscillatoriophycideae</taxon>
        <taxon>Chroococcales</taxon>
        <taxon>Aphanothecaceae</taxon>
        <taxon>Crocosphaera</taxon>
        <taxon>Crocosphaera chwakensis</taxon>
    </lineage>
</organism>
<accession>A3IUD0</accession>
<reference evidence="1 2" key="1">
    <citation type="submission" date="2007-03" db="EMBL/GenBank/DDBJ databases">
        <authorList>
            <person name="Stal L."/>
            <person name="Ferriera S."/>
            <person name="Johnson J."/>
            <person name="Kravitz S."/>
            <person name="Beeson K."/>
            <person name="Sutton G."/>
            <person name="Rogers Y.-H."/>
            <person name="Friedman R."/>
            <person name="Frazier M."/>
            <person name="Venter J.C."/>
        </authorList>
    </citation>
    <scope>NUCLEOTIDE SEQUENCE [LARGE SCALE GENOMIC DNA]</scope>
    <source>
        <strain evidence="1 2">CCY0110</strain>
    </source>
</reference>
<dbReference type="Proteomes" id="UP000003781">
    <property type="component" value="Unassembled WGS sequence"/>
</dbReference>
<dbReference type="RefSeq" id="WP_008276986.1">
    <property type="nucleotide sequence ID" value="NZ_AAXW01000034.1"/>
</dbReference>
<comment type="caution">
    <text evidence="1">The sequence shown here is derived from an EMBL/GenBank/DDBJ whole genome shotgun (WGS) entry which is preliminary data.</text>
</comment>
<keyword evidence="2" id="KW-1185">Reference proteome</keyword>
<protein>
    <submittedName>
        <fullName evidence="1">Uncharacterized protein</fullName>
    </submittedName>
</protein>